<dbReference type="GO" id="GO:0005786">
    <property type="term" value="C:signal recognition particle, endoplasmic reticulum targeting"/>
    <property type="evidence" value="ECO:0007669"/>
    <property type="project" value="UniProtKB-KW"/>
</dbReference>
<dbReference type="NCBIfam" id="NF009945">
    <property type="entry name" value="PRK13409.1"/>
    <property type="match status" value="1"/>
</dbReference>
<dbReference type="InterPro" id="IPR017896">
    <property type="entry name" value="4Fe4S_Fe-S-bd"/>
</dbReference>
<dbReference type="GO" id="GO:0005047">
    <property type="term" value="F:signal recognition particle binding"/>
    <property type="evidence" value="ECO:0007669"/>
    <property type="project" value="InterPro"/>
</dbReference>
<evidence type="ECO:0000259" key="17">
    <source>
        <dbReference type="PROSITE" id="PS51379"/>
    </source>
</evidence>
<dbReference type="GO" id="GO:0030942">
    <property type="term" value="F:endoplasmic reticulum signal peptide binding"/>
    <property type="evidence" value="ECO:0007669"/>
    <property type="project" value="InterPro"/>
</dbReference>
<dbReference type="Gene3D" id="3.40.50.300">
    <property type="entry name" value="P-loop containing nucleotide triphosphate hydrolases"/>
    <property type="match status" value="2"/>
</dbReference>
<dbReference type="PROSITE" id="PS00198">
    <property type="entry name" value="4FE4S_FER_1"/>
    <property type="match status" value="1"/>
</dbReference>
<dbReference type="SUPFAM" id="SSF52540">
    <property type="entry name" value="P-loop containing nucleoside triphosphate hydrolases"/>
    <property type="match status" value="2"/>
</dbReference>
<evidence type="ECO:0000256" key="10">
    <source>
        <dbReference type="ARBA" id="ARBA00023135"/>
    </source>
</evidence>
<dbReference type="InterPro" id="IPR034348">
    <property type="entry name" value="RLI_dom_1"/>
</dbReference>
<dbReference type="GO" id="GO:0005829">
    <property type="term" value="C:cytosol"/>
    <property type="evidence" value="ECO:0007669"/>
    <property type="project" value="UniProtKB-ARBA"/>
</dbReference>
<dbReference type="Proteomes" id="UP001151699">
    <property type="component" value="Chromosome C"/>
</dbReference>
<keyword evidence="8" id="KW-0067">ATP-binding</keyword>
<comment type="similarity">
    <text evidence="4">Belongs to the SRP68 family.</text>
</comment>
<keyword evidence="5" id="KW-0963">Cytoplasm</keyword>
<dbReference type="FunFam" id="3.40.50.300:FF:000144">
    <property type="entry name" value="ATP-binding cassette sub-family E member 1"/>
    <property type="match status" value="1"/>
</dbReference>
<dbReference type="PRINTS" id="PR01868">
    <property type="entry name" value="ABCEFAMILY"/>
</dbReference>
<keyword evidence="6" id="KW-0547">Nucleotide-binding</keyword>
<sequence length="1195" mass="135614">CQQSANMISVGNNAEVDKKSDEISAQDVDTISAPKIVTVEILRLIRDAQQQHGLRHGDYQRYRGYCTRRIGRLRKALKLPQGDKRHYKKRDVGVELIEVKNADERFLHIPLMLSERAWSYAMQLRQESNTEPRKKFHLINKLRKAFVYAQQLKELCGSKVCDARTKLEAEAYVAWIQGTLNFELSLWKAAAESLKHAQVVYENLLNALPEEEQALYKAKVDELTPSLRYCAYNIGDGASMDDLIEMRAQGLLSNLDSLVSQTKSQSSEALQTTEWRGRKVTVRPEKVRLFLLSIQDLDKSIEKAKSINSKIEIIENVLFDCKDAISAVKDEIKQDPKLRQSDGPVSGIQYLLAYLSYIRLIRTLERNIYLVAQAKQSLDDASDKTAGDGVKKVRPQDLTRLYEIISSNVSELQQISGLEEDKDYQKEIEVLSLSFKAFRCYYIAVTLVGLKRWKEAVALYVRSTNYATEALKLKPKQFNLTEDLKQLITLIESCKFSAHAYSVLEDDTSEELITSGKSQKSSKPLIDRLSEYKEDQQLNTKNPNVFQLTPEMQPIPCKPLFFDLALNFVEFPSLDDKLDSPGAKKGAGISGFDETDKQTRIAIVSDDKCKPKRCRQECKKSCPVVRMGKLCIEVSPNSKIASLSEELCIGCGICVKKCPFDAIMIINVPSNLEKHTTHRYSKNSFKLHRLPIPRPGEVLGLVGQNGIGKSTALKILAGKQKPNLGRYSDPPDWTEILTYFRGSELQNYFTKILEDHLKALIKPQYVDQIPRAVKGTVGVLLDKKDDRKNQDEICTMLDLTHIRDREIQALSGGELQRFAIAMVCIQDGDIFMFDEPSSYLDVRQRLNAALTIRHLIHPTKFIIVVEHDLSVLDYLSDFICCLYGVPGCYGVVTMPFSVREGINIFLDGFVPTENMRFRTESLTFKVSESATEEEVKRMNHYVYPNMIKQLGNFKLTVNKGQFSDSEILVLLGENGTGKTTFIRMLAGNLQPDEGAEDLPVLNISYKPQKISPKHQGLVRQLLHEKIRDAYVHPQFIADVMKPMKIDEIMDQEVQNLSGGELQRVALVLCLGKPADVYLIDEPSAYLDSEQRLIAAKVIKRYILHAKKTGFVVEHDFIMATYLADRVIVFEGTPSMDTIANTPQSLLNGMNRFLELLGITFRRDPNNFRPRINKNSSVKDVEQKRAGQYFFLEDNN</sequence>
<keyword evidence="11" id="KW-0539">Nucleus</keyword>
<dbReference type="FunFam" id="1.10.3450.40:FF:000001">
    <property type="entry name" value="Signal recognition particle subunit SRP68"/>
    <property type="match status" value="1"/>
</dbReference>
<dbReference type="GO" id="GO:0006614">
    <property type="term" value="P:SRP-dependent cotranslational protein targeting to membrane"/>
    <property type="evidence" value="ECO:0007669"/>
    <property type="project" value="InterPro"/>
</dbReference>
<dbReference type="GO" id="GO:0060255">
    <property type="term" value="P:regulation of macromolecule metabolic process"/>
    <property type="evidence" value="ECO:0007669"/>
    <property type="project" value="UniProtKB-ARBA"/>
</dbReference>
<dbReference type="InterPro" id="IPR017900">
    <property type="entry name" value="4Fe4S_Fe_S_CS"/>
</dbReference>
<organism evidence="18 19">
    <name type="scientific">Pseudolycoriella hygida</name>
    <dbReference type="NCBI Taxonomy" id="35572"/>
    <lineage>
        <taxon>Eukaryota</taxon>
        <taxon>Metazoa</taxon>
        <taxon>Ecdysozoa</taxon>
        <taxon>Arthropoda</taxon>
        <taxon>Hexapoda</taxon>
        <taxon>Insecta</taxon>
        <taxon>Pterygota</taxon>
        <taxon>Neoptera</taxon>
        <taxon>Endopterygota</taxon>
        <taxon>Diptera</taxon>
        <taxon>Nematocera</taxon>
        <taxon>Sciaroidea</taxon>
        <taxon>Sciaridae</taxon>
        <taxon>Pseudolycoriella</taxon>
    </lineage>
</organism>
<dbReference type="Pfam" id="PF00037">
    <property type="entry name" value="Fer4"/>
    <property type="match status" value="1"/>
</dbReference>
<protein>
    <recommendedName>
        <fullName evidence="13">Signal recognition particle subunit SRP68</fullName>
    </recommendedName>
    <alternativeName>
        <fullName evidence="15">Signal recognition particle 68 kDa protein</fullName>
    </alternativeName>
</protein>
<evidence type="ECO:0000256" key="2">
    <source>
        <dbReference type="ARBA" id="ARBA00004496"/>
    </source>
</evidence>
<dbReference type="InterPro" id="IPR034652">
    <property type="entry name" value="SRP68-RBD"/>
</dbReference>
<dbReference type="PANTHER" id="PTHR19248">
    <property type="entry name" value="ATP-BINDING TRANSPORT PROTEIN-RELATED"/>
    <property type="match status" value="1"/>
</dbReference>
<dbReference type="FunFam" id="3.40.50.300:FF:000152">
    <property type="entry name" value="ATP-binding cassette, sub-family E, member 1"/>
    <property type="match status" value="1"/>
</dbReference>
<dbReference type="GO" id="GO:0005524">
    <property type="term" value="F:ATP binding"/>
    <property type="evidence" value="ECO:0007669"/>
    <property type="project" value="UniProtKB-KW"/>
</dbReference>
<evidence type="ECO:0000256" key="13">
    <source>
        <dbReference type="ARBA" id="ARBA00029498"/>
    </source>
</evidence>
<name>A0A9Q0MQY7_9DIPT</name>
<keyword evidence="12" id="KW-0687">Ribonucleoprotein</keyword>
<feature type="domain" description="ABC transporter" evidence="16">
    <location>
        <begin position="935"/>
        <end position="1156"/>
    </location>
</feature>
<accession>A0A9Q0MQY7</accession>
<evidence type="ECO:0000256" key="6">
    <source>
        <dbReference type="ARBA" id="ARBA00022741"/>
    </source>
</evidence>
<dbReference type="PROSITE" id="PS00211">
    <property type="entry name" value="ABC_TRANSPORTER_1"/>
    <property type="match status" value="1"/>
</dbReference>
<dbReference type="Gene3D" id="1.10.3450.40">
    <property type="entry name" value="Signal recognition particle, SRP68 subunit, RNA-binding domain"/>
    <property type="match status" value="1"/>
</dbReference>
<dbReference type="GO" id="GO:0005783">
    <property type="term" value="C:endoplasmic reticulum"/>
    <property type="evidence" value="ECO:0007669"/>
    <property type="project" value="UniProtKB-SubCell"/>
</dbReference>
<feature type="domain" description="ABC transporter" evidence="16">
    <location>
        <begin position="663"/>
        <end position="908"/>
    </location>
</feature>
<evidence type="ECO:0000256" key="15">
    <source>
        <dbReference type="ARBA" id="ARBA00083741"/>
    </source>
</evidence>
<keyword evidence="9" id="KW-0694">RNA-binding</keyword>
<dbReference type="PROSITE" id="PS51379">
    <property type="entry name" value="4FE4S_FER_2"/>
    <property type="match status" value="1"/>
</dbReference>
<dbReference type="Pfam" id="PF00005">
    <property type="entry name" value="ABC_tran"/>
    <property type="match status" value="2"/>
</dbReference>
<proteinExistence type="inferred from homology"/>
<feature type="non-terminal residue" evidence="18">
    <location>
        <position position="1"/>
    </location>
</feature>
<comment type="subcellular location">
    <subcellularLocation>
        <location evidence="2">Cytoplasm</location>
    </subcellularLocation>
    <subcellularLocation>
        <location evidence="1">Endoplasmic reticulum</location>
    </subcellularLocation>
    <subcellularLocation>
        <location evidence="3">Nucleus</location>
        <location evidence="3">Nucleolus</location>
    </subcellularLocation>
</comment>
<evidence type="ECO:0000256" key="5">
    <source>
        <dbReference type="ARBA" id="ARBA00022490"/>
    </source>
</evidence>
<feature type="domain" description="4Fe-4S ferredoxin-type" evidence="17">
    <location>
        <begin position="639"/>
        <end position="668"/>
    </location>
</feature>
<dbReference type="Pfam" id="PF04068">
    <property type="entry name" value="Fer4_RLI"/>
    <property type="match status" value="1"/>
</dbReference>
<dbReference type="GO" id="GO:0005730">
    <property type="term" value="C:nucleolus"/>
    <property type="evidence" value="ECO:0007669"/>
    <property type="project" value="UniProtKB-SubCell"/>
</dbReference>
<dbReference type="GO" id="GO:0006412">
    <property type="term" value="P:translation"/>
    <property type="evidence" value="ECO:0007669"/>
    <property type="project" value="UniProtKB-ARBA"/>
</dbReference>
<dbReference type="InterPro" id="IPR038253">
    <property type="entry name" value="SRP68_N_sf"/>
</dbReference>
<evidence type="ECO:0000256" key="9">
    <source>
        <dbReference type="ARBA" id="ARBA00022884"/>
    </source>
</evidence>
<dbReference type="CDD" id="cd03236">
    <property type="entry name" value="ABC_RNaseL_inhibitor_domain1"/>
    <property type="match status" value="1"/>
</dbReference>
<dbReference type="InterPro" id="IPR007209">
    <property type="entry name" value="RNaseL-inhib-like_metal-bd_dom"/>
</dbReference>
<reference evidence="18" key="1">
    <citation type="submission" date="2022-07" db="EMBL/GenBank/DDBJ databases">
        <authorList>
            <person name="Trinca V."/>
            <person name="Uliana J.V.C."/>
            <person name="Torres T.T."/>
            <person name="Ward R.J."/>
            <person name="Monesi N."/>
        </authorList>
    </citation>
    <scope>NUCLEOTIDE SEQUENCE</scope>
    <source>
        <strain evidence="18">HSMRA1968</strain>
        <tissue evidence="18">Whole embryos</tissue>
    </source>
</reference>
<dbReference type="SUPFAM" id="SSF54862">
    <property type="entry name" value="4Fe-4S ferredoxins"/>
    <property type="match status" value="1"/>
</dbReference>
<comment type="caution">
    <text evidence="18">The sequence shown here is derived from an EMBL/GenBank/DDBJ whole genome shotgun (WGS) entry which is preliminary data.</text>
</comment>
<evidence type="ECO:0000256" key="12">
    <source>
        <dbReference type="ARBA" id="ARBA00023274"/>
    </source>
</evidence>
<evidence type="ECO:0000256" key="8">
    <source>
        <dbReference type="ARBA" id="ARBA00022840"/>
    </source>
</evidence>
<evidence type="ECO:0000259" key="16">
    <source>
        <dbReference type="PROSITE" id="PS50893"/>
    </source>
</evidence>
<comment type="similarity">
    <text evidence="14">Belongs to the ABC transporter superfamily. ABCE family.</text>
</comment>
<dbReference type="GO" id="GO:0008312">
    <property type="term" value="F:7S RNA binding"/>
    <property type="evidence" value="ECO:0007669"/>
    <property type="project" value="InterPro"/>
</dbReference>
<evidence type="ECO:0000256" key="11">
    <source>
        <dbReference type="ARBA" id="ARBA00023242"/>
    </source>
</evidence>
<dbReference type="AlphaFoldDB" id="A0A9Q0MQY7"/>
<keyword evidence="10" id="KW-0733">Signal recognition particle</keyword>
<evidence type="ECO:0000256" key="1">
    <source>
        <dbReference type="ARBA" id="ARBA00004240"/>
    </source>
</evidence>
<dbReference type="InterPro" id="IPR027417">
    <property type="entry name" value="P-loop_NTPase"/>
</dbReference>
<evidence type="ECO:0000313" key="18">
    <source>
        <dbReference type="EMBL" id="KAJ6635339.1"/>
    </source>
</evidence>
<dbReference type="InterPro" id="IPR003439">
    <property type="entry name" value="ABC_transporter-like_ATP-bd"/>
</dbReference>
<evidence type="ECO:0000256" key="4">
    <source>
        <dbReference type="ARBA" id="ARBA00009352"/>
    </source>
</evidence>
<dbReference type="PROSITE" id="PS50893">
    <property type="entry name" value="ABC_TRANSPORTER_2"/>
    <property type="match status" value="2"/>
</dbReference>
<evidence type="ECO:0000256" key="14">
    <source>
        <dbReference type="ARBA" id="ARBA00061689"/>
    </source>
</evidence>
<evidence type="ECO:0000256" key="3">
    <source>
        <dbReference type="ARBA" id="ARBA00004604"/>
    </source>
</evidence>
<dbReference type="SMART" id="SM00382">
    <property type="entry name" value="AAA"/>
    <property type="match status" value="2"/>
</dbReference>
<evidence type="ECO:0000256" key="7">
    <source>
        <dbReference type="ARBA" id="ARBA00022824"/>
    </source>
</evidence>
<dbReference type="InterPro" id="IPR017871">
    <property type="entry name" value="ABC_transporter-like_CS"/>
</dbReference>
<dbReference type="Pfam" id="PF16969">
    <property type="entry name" value="SRP68"/>
    <property type="match status" value="1"/>
</dbReference>
<dbReference type="InterPro" id="IPR013283">
    <property type="entry name" value="RLI1"/>
</dbReference>
<dbReference type="InterPro" id="IPR003593">
    <property type="entry name" value="AAA+_ATPase"/>
</dbReference>
<gene>
    <name evidence="18" type="primary">pix</name>
    <name evidence="18" type="ORF">Bhyg_13924</name>
</gene>
<keyword evidence="7" id="KW-0256">Endoplasmic reticulum</keyword>
<keyword evidence="19" id="KW-1185">Reference proteome</keyword>
<evidence type="ECO:0000313" key="19">
    <source>
        <dbReference type="Proteomes" id="UP001151699"/>
    </source>
</evidence>
<dbReference type="CDD" id="cd15481">
    <property type="entry name" value="SRP68-RBD"/>
    <property type="match status" value="1"/>
</dbReference>
<dbReference type="EMBL" id="WJQU01000004">
    <property type="protein sequence ID" value="KAJ6635339.1"/>
    <property type="molecule type" value="Genomic_DNA"/>
</dbReference>
<dbReference type="InterPro" id="IPR026258">
    <property type="entry name" value="SRP68"/>
</dbReference>
<dbReference type="OrthoDB" id="6593433at2759"/>
<dbReference type="GO" id="GO:0016887">
    <property type="term" value="F:ATP hydrolysis activity"/>
    <property type="evidence" value="ECO:0007669"/>
    <property type="project" value="InterPro"/>
</dbReference>